<feature type="compositionally biased region" description="Polar residues" evidence="1">
    <location>
        <begin position="9"/>
        <end position="18"/>
    </location>
</feature>
<dbReference type="Proteomes" id="UP000799324">
    <property type="component" value="Unassembled WGS sequence"/>
</dbReference>
<dbReference type="AlphaFoldDB" id="A0A6A6TKB6"/>
<organism evidence="3 4">
    <name type="scientific">Lophiostoma macrostomum CBS 122681</name>
    <dbReference type="NCBI Taxonomy" id="1314788"/>
    <lineage>
        <taxon>Eukaryota</taxon>
        <taxon>Fungi</taxon>
        <taxon>Dikarya</taxon>
        <taxon>Ascomycota</taxon>
        <taxon>Pezizomycotina</taxon>
        <taxon>Dothideomycetes</taxon>
        <taxon>Pleosporomycetidae</taxon>
        <taxon>Pleosporales</taxon>
        <taxon>Lophiostomataceae</taxon>
        <taxon>Lophiostoma</taxon>
    </lineage>
</organism>
<dbReference type="EMBL" id="MU004307">
    <property type="protein sequence ID" value="KAF2659378.1"/>
    <property type="molecule type" value="Genomic_DNA"/>
</dbReference>
<evidence type="ECO:0000256" key="2">
    <source>
        <dbReference type="SAM" id="Phobius"/>
    </source>
</evidence>
<sequence>MADQRPLISENSDLSDTANIPPALPSLGFSSQDHGLGFGATHADVSPPTSPPPSFKPAYARLHSDAAAVERSTPATVLEADEEGDIAGSFRSGTGNGLGIANQISLRGATQRPSVQTIPRIVSIGAAGSPARSPDALNTPQTGDPLYGGFPQDSAGSTPDLRRERFSPRDSGRGYDEFGTRRALRSQASLETVNDYQQFLHSSDRDALRGGAPSFRSARTTKSAYETDFRPTQECPTAKDFYISRFSWISVTIVVICLFSTVFSAIFLGLAWSRPRYGRSLTSKGSFKPSNAILLTQTFAKLIELSFVTSFVAFLGQVLSRRAFMKEQGRGVTLSELSMWRWVVQPGTLITHWETAKYAGISVLGIFSLLSALLATLYTVAAAAVVTPQLTFGKWEHRLLAGRVQTDFANVKYVSSLCQTPITTDDMYGASTCLQIEHAGQGYHNYQRYLANWRQAGVDFNNGTTNQKERPPGFGLLYENTTITAQWINVINTTEVSKEHKRAINNVSLAMPHSGVFQAARDQRNGILQPEELNSEGVYFIRASVPSPVMNVLCANMAKEELIPIVFEEWNDVVINGTTWGNISHQWENVTTTNNTVVDDLFGWTKKDHKTRIDYPPTFAKLPDPFNTILNHTKSDWGRDAIYLLGQGGKDSGTDMTGTYVLCKIRVTLTPDCRTEYNATGSGGTMATHCEDPDDDMAYIKSYTNATKVVDVPNWFDIGFDWSNSLSLNTGIDDGSASNSRLLTQLILQPTNSDRNHFQVDLSDRLPSVGEALAVMSGCTLLKSMQDAPFVAFWNHTIPMLTEPDTQYFNATIMAQQYASGGVNEVSRGWILVLLLVFLMNLFVLVYFIFHHGLVTDFSEPPNLFALTINSPPSHLLKGSCGGGPEGKQYTVNWFVNTEGDHLYMEPGEKPVHHSKGHTHTHVHHAPKKSAGLFGGITRWIDGLRDRGLHIGSRKTQTLLRPVSVADEGDFEMEDGSTRTRRQYDKLSKRRSML</sequence>
<feature type="transmembrane region" description="Helical" evidence="2">
    <location>
        <begin position="292"/>
        <end position="316"/>
    </location>
</feature>
<keyword evidence="4" id="KW-1185">Reference proteome</keyword>
<dbReference type="OrthoDB" id="4721035at2759"/>
<feature type="region of interest" description="Disordered" evidence="1">
    <location>
        <begin position="971"/>
        <end position="994"/>
    </location>
</feature>
<feature type="transmembrane region" description="Helical" evidence="2">
    <location>
        <begin position="830"/>
        <end position="850"/>
    </location>
</feature>
<evidence type="ECO:0000313" key="4">
    <source>
        <dbReference type="Proteomes" id="UP000799324"/>
    </source>
</evidence>
<gene>
    <name evidence="3" type="ORF">K491DRAFT_766083</name>
</gene>
<feature type="transmembrane region" description="Helical" evidence="2">
    <location>
        <begin position="358"/>
        <end position="381"/>
    </location>
</feature>
<feature type="transmembrane region" description="Helical" evidence="2">
    <location>
        <begin position="248"/>
        <end position="272"/>
    </location>
</feature>
<feature type="compositionally biased region" description="Basic and acidic residues" evidence="1">
    <location>
        <begin position="976"/>
        <end position="987"/>
    </location>
</feature>
<accession>A0A6A6TKB6</accession>
<name>A0A6A6TKB6_9PLEO</name>
<feature type="region of interest" description="Disordered" evidence="1">
    <location>
        <begin position="1"/>
        <end position="58"/>
    </location>
</feature>
<feature type="region of interest" description="Disordered" evidence="1">
    <location>
        <begin position="126"/>
        <end position="178"/>
    </location>
</feature>
<evidence type="ECO:0000256" key="1">
    <source>
        <dbReference type="SAM" id="MobiDB-lite"/>
    </source>
</evidence>
<keyword evidence="2" id="KW-0812">Transmembrane</keyword>
<feature type="compositionally biased region" description="Basic and acidic residues" evidence="1">
    <location>
        <begin position="160"/>
        <end position="178"/>
    </location>
</feature>
<keyword evidence="2" id="KW-1133">Transmembrane helix</keyword>
<proteinExistence type="predicted"/>
<reference evidence="3" key="1">
    <citation type="journal article" date="2020" name="Stud. Mycol.">
        <title>101 Dothideomycetes genomes: a test case for predicting lifestyles and emergence of pathogens.</title>
        <authorList>
            <person name="Haridas S."/>
            <person name="Albert R."/>
            <person name="Binder M."/>
            <person name="Bloem J."/>
            <person name="Labutti K."/>
            <person name="Salamov A."/>
            <person name="Andreopoulos B."/>
            <person name="Baker S."/>
            <person name="Barry K."/>
            <person name="Bills G."/>
            <person name="Bluhm B."/>
            <person name="Cannon C."/>
            <person name="Castanera R."/>
            <person name="Culley D."/>
            <person name="Daum C."/>
            <person name="Ezra D."/>
            <person name="Gonzalez J."/>
            <person name="Henrissat B."/>
            <person name="Kuo A."/>
            <person name="Liang C."/>
            <person name="Lipzen A."/>
            <person name="Lutzoni F."/>
            <person name="Magnuson J."/>
            <person name="Mondo S."/>
            <person name="Nolan M."/>
            <person name="Ohm R."/>
            <person name="Pangilinan J."/>
            <person name="Park H.-J."/>
            <person name="Ramirez L."/>
            <person name="Alfaro M."/>
            <person name="Sun H."/>
            <person name="Tritt A."/>
            <person name="Yoshinaga Y."/>
            <person name="Zwiers L.-H."/>
            <person name="Turgeon B."/>
            <person name="Goodwin S."/>
            <person name="Spatafora J."/>
            <person name="Crous P."/>
            <person name="Grigoriev I."/>
        </authorList>
    </citation>
    <scope>NUCLEOTIDE SEQUENCE</scope>
    <source>
        <strain evidence="3">CBS 122681</strain>
    </source>
</reference>
<evidence type="ECO:0000313" key="3">
    <source>
        <dbReference type="EMBL" id="KAF2659378.1"/>
    </source>
</evidence>
<keyword evidence="2" id="KW-0472">Membrane</keyword>
<protein>
    <submittedName>
        <fullName evidence="3">Uncharacterized protein</fullName>
    </submittedName>
</protein>